<evidence type="ECO:0000256" key="1">
    <source>
        <dbReference type="ARBA" id="ARBA00010980"/>
    </source>
</evidence>
<keyword evidence="8" id="KW-0119">Carbohydrate metabolism</keyword>
<evidence type="ECO:0000256" key="3">
    <source>
        <dbReference type="ARBA" id="ARBA00023180"/>
    </source>
</evidence>
<evidence type="ECO:0000256" key="2">
    <source>
        <dbReference type="ARBA" id="ARBA00023157"/>
    </source>
</evidence>
<keyword evidence="3" id="KW-0325">Glycoprotein</keyword>
<dbReference type="GO" id="GO:0047490">
    <property type="term" value="F:pectin lyase activity"/>
    <property type="evidence" value="ECO:0007669"/>
    <property type="project" value="UniProtKB-EC"/>
</dbReference>
<evidence type="ECO:0000313" key="10">
    <source>
        <dbReference type="EMBL" id="KAK0535486.1"/>
    </source>
</evidence>
<dbReference type="InterPro" id="IPR045032">
    <property type="entry name" value="PEL"/>
</dbReference>
<comment type="function">
    <text evidence="6">Pectinolytic enzymes consist of four classes of enzymes: pectin lyase, polygalacturonase, pectin methylesterase and rhamnogalacturonase. Among pectinolytic enzymes, pectin lyase is the most important in depolymerization of pectin, since it cleaves internal glycosidic bonds of highly methylated pectins.</text>
</comment>
<protein>
    <recommendedName>
        <fullName evidence="7">pectin lyase</fullName>
        <ecNumber evidence="7">4.2.2.10</ecNumber>
    </recommendedName>
</protein>
<name>A0AAN6GDH7_9BASI</name>
<evidence type="ECO:0000259" key="9">
    <source>
        <dbReference type="SMART" id="SM00656"/>
    </source>
</evidence>
<dbReference type="GO" id="GO:0030570">
    <property type="term" value="F:pectate lyase activity"/>
    <property type="evidence" value="ECO:0007669"/>
    <property type="project" value="InterPro"/>
</dbReference>
<keyword evidence="2" id="KW-1015">Disulfide bond</keyword>
<organism evidence="10 11">
    <name type="scientific">Tilletia horrida</name>
    <dbReference type="NCBI Taxonomy" id="155126"/>
    <lineage>
        <taxon>Eukaryota</taxon>
        <taxon>Fungi</taxon>
        <taxon>Dikarya</taxon>
        <taxon>Basidiomycota</taxon>
        <taxon>Ustilaginomycotina</taxon>
        <taxon>Exobasidiomycetes</taxon>
        <taxon>Tilletiales</taxon>
        <taxon>Tilletiaceae</taxon>
        <taxon>Tilletia</taxon>
    </lineage>
</organism>
<dbReference type="PANTHER" id="PTHR31683:SF67">
    <property type="entry name" value="PECTIN LYASE F-RELATED"/>
    <property type="match status" value="1"/>
</dbReference>
<dbReference type="Proteomes" id="UP001176521">
    <property type="component" value="Unassembled WGS sequence"/>
</dbReference>
<sequence>MSPLIKGCPAGFGSLTRGGGTAPPVYPKTNAELASYLSSAEPQVIVLNREFNFIGSQGKGVGDGCAPWGTAPACQVALNYAGWCDTYEGQAPRVKGIEYDAAGAVALPVSSRKTIVGVGRAGVIRGKGLRIANAEDVILQNVKITEINPRRGSNVFLWSFFRMLVEQVIWAGDAIDIGGASTSRVWIDHVTISEVGRQMLVIHEGKNQGITVSNVHFDGETPYSNRCNGQHYWTAKISGTDDKVTMMNCRFTHFLGRSPQVGGPVGTSLVHVLNNVWEGSSEEAHAFEVIDGGRVLAEGNFFANVPLLVDQSHGLASLLTVDNSVVKAVLCSGVLGRRCEPNVLENSGPAFDFQTGDVLQAARWIGLPSVPAVAPADAIRDVVISNAGYGMK</sequence>
<accession>A0AAN6GDH7</accession>
<keyword evidence="8" id="KW-0624">Polysaccharide degradation</keyword>
<comment type="similarity">
    <text evidence="1 8">Belongs to the polysaccharide lyase 1 family.</text>
</comment>
<dbReference type="EMBL" id="JAPDMQ010000095">
    <property type="protein sequence ID" value="KAK0535486.1"/>
    <property type="molecule type" value="Genomic_DNA"/>
</dbReference>
<dbReference type="AlphaFoldDB" id="A0AAN6GDH7"/>
<reference evidence="10" key="1">
    <citation type="journal article" date="2023" name="PhytoFront">
        <title>Draft Genome Resources of Seven Strains of Tilletia horrida, Causal Agent of Kernel Smut of Rice.</title>
        <authorList>
            <person name="Khanal S."/>
            <person name="Antony Babu S."/>
            <person name="Zhou X.G."/>
        </authorList>
    </citation>
    <scope>NUCLEOTIDE SEQUENCE</scope>
    <source>
        <strain evidence="10">TX3</strain>
    </source>
</reference>
<keyword evidence="11" id="KW-1185">Reference proteome</keyword>
<dbReference type="EC" id="4.2.2.10" evidence="7"/>
<dbReference type="InterPro" id="IPR011050">
    <property type="entry name" value="Pectin_lyase_fold/virulence"/>
</dbReference>
<comment type="subcellular location">
    <subcellularLocation>
        <location evidence="8">Secreted</location>
    </subcellularLocation>
</comment>
<gene>
    <name evidence="10" type="ORF">OC842_002304</name>
</gene>
<comment type="catalytic activity">
    <reaction evidence="5">
        <text>Eliminative cleavage of (1-&gt;4)-alpha-D-galacturonan methyl ester to give oligosaccharides with 4-deoxy-6-O-methyl-alpha-D-galact-4-enuronosyl groups at their non-reducing ends.</text>
        <dbReference type="EC" id="4.2.2.10"/>
    </reaction>
</comment>
<dbReference type="InterPro" id="IPR002022">
    <property type="entry name" value="Pec_lyase"/>
</dbReference>
<dbReference type="SUPFAM" id="SSF51126">
    <property type="entry name" value="Pectin lyase-like"/>
    <property type="match status" value="1"/>
</dbReference>
<dbReference type="SMART" id="SM00656">
    <property type="entry name" value="Amb_all"/>
    <property type="match status" value="1"/>
</dbReference>
<evidence type="ECO:0000256" key="8">
    <source>
        <dbReference type="RuleBase" id="RU361173"/>
    </source>
</evidence>
<evidence type="ECO:0000256" key="4">
    <source>
        <dbReference type="ARBA" id="ARBA00023239"/>
    </source>
</evidence>
<dbReference type="PANTHER" id="PTHR31683">
    <property type="entry name" value="PECTATE LYASE 18-RELATED"/>
    <property type="match status" value="1"/>
</dbReference>
<dbReference type="GO" id="GO:0005576">
    <property type="term" value="C:extracellular region"/>
    <property type="evidence" value="ECO:0007669"/>
    <property type="project" value="UniProtKB-SubCell"/>
</dbReference>
<evidence type="ECO:0000256" key="5">
    <source>
        <dbReference type="ARBA" id="ARBA00036818"/>
    </source>
</evidence>
<dbReference type="InterPro" id="IPR012334">
    <property type="entry name" value="Pectin_lyas_fold"/>
</dbReference>
<evidence type="ECO:0000256" key="6">
    <source>
        <dbReference type="ARBA" id="ARBA00037631"/>
    </source>
</evidence>
<dbReference type="GO" id="GO:0000272">
    <property type="term" value="P:polysaccharide catabolic process"/>
    <property type="evidence" value="ECO:0007669"/>
    <property type="project" value="UniProtKB-KW"/>
</dbReference>
<evidence type="ECO:0000313" key="11">
    <source>
        <dbReference type="Proteomes" id="UP001176521"/>
    </source>
</evidence>
<dbReference type="Pfam" id="PF00544">
    <property type="entry name" value="Pectate_lyase_4"/>
    <property type="match status" value="1"/>
</dbReference>
<feature type="domain" description="Pectate lyase" evidence="9">
    <location>
        <begin position="77"/>
        <end position="308"/>
    </location>
</feature>
<evidence type="ECO:0000256" key="7">
    <source>
        <dbReference type="ARBA" id="ARBA00039082"/>
    </source>
</evidence>
<comment type="caution">
    <text evidence="10">The sequence shown here is derived from an EMBL/GenBank/DDBJ whole genome shotgun (WGS) entry which is preliminary data.</text>
</comment>
<dbReference type="Gene3D" id="2.160.20.10">
    <property type="entry name" value="Single-stranded right-handed beta-helix, Pectin lyase-like"/>
    <property type="match status" value="1"/>
</dbReference>
<proteinExistence type="inferred from homology"/>
<keyword evidence="8" id="KW-0964">Secreted</keyword>
<keyword evidence="4 8" id="KW-0456">Lyase</keyword>